<dbReference type="InterPro" id="IPR036291">
    <property type="entry name" value="NAD(P)-bd_dom_sf"/>
</dbReference>
<dbReference type="SUPFAM" id="SSF51735">
    <property type="entry name" value="NAD(P)-binding Rossmann-fold domains"/>
    <property type="match status" value="1"/>
</dbReference>
<keyword evidence="2" id="KW-0560">Oxidoreductase</keyword>
<evidence type="ECO:0000256" key="1">
    <source>
        <dbReference type="ARBA" id="ARBA00006382"/>
    </source>
</evidence>
<dbReference type="InterPro" id="IPR046346">
    <property type="entry name" value="Aminoacid_DH-like_N_sf"/>
</dbReference>
<dbReference type="PRINTS" id="PR00082">
    <property type="entry name" value="GLFDHDRGNASE"/>
</dbReference>
<comment type="caution">
    <text evidence="5">The sequence shown here is derived from an EMBL/GenBank/DDBJ whole genome shotgun (WGS) entry which is preliminary data.</text>
</comment>
<organism evidence="5">
    <name type="scientific">marine sediment metagenome</name>
    <dbReference type="NCBI Taxonomy" id="412755"/>
    <lineage>
        <taxon>unclassified sequences</taxon>
        <taxon>metagenomes</taxon>
        <taxon>ecological metagenomes</taxon>
    </lineage>
</organism>
<dbReference type="SUPFAM" id="SSF53223">
    <property type="entry name" value="Aminoacid dehydrogenase-like, N-terminal domain"/>
    <property type="match status" value="1"/>
</dbReference>
<dbReference type="PANTHER" id="PTHR11606:SF13">
    <property type="entry name" value="GLUTAMATE DEHYDROGENASE 1, MITOCHONDRIAL"/>
    <property type="match status" value="1"/>
</dbReference>
<evidence type="ECO:0000256" key="2">
    <source>
        <dbReference type="ARBA" id="ARBA00023002"/>
    </source>
</evidence>
<evidence type="ECO:0000259" key="3">
    <source>
        <dbReference type="Pfam" id="PF00208"/>
    </source>
</evidence>
<dbReference type="InterPro" id="IPR006097">
    <property type="entry name" value="Glu/Leu/Phe/Val/Trp_DH_dimer"/>
</dbReference>
<dbReference type="GO" id="GO:0004352">
    <property type="term" value="F:glutamate dehydrogenase (NAD+) activity"/>
    <property type="evidence" value="ECO:0007669"/>
    <property type="project" value="TreeGrafter"/>
</dbReference>
<protein>
    <submittedName>
        <fullName evidence="5">Uncharacterized protein</fullName>
    </submittedName>
</protein>
<comment type="similarity">
    <text evidence="1">Belongs to the Glu/Leu/Phe/Val dehydrogenases family.</text>
</comment>
<gene>
    <name evidence="5" type="ORF">S03H2_22255</name>
</gene>
<name>X1EPD3_9ZZZZ</name>
<dbReference type="EMBL" id="BARU01011955">
    <property type="protein sequence ID" value="GAH35261.1"/>
    <property type="molecule type" value="Genomic_DNA"/>
</dbReference>
<dbReference type="InterPro" id="IPR006096">
    <property type="entry name" value="Glu/Leu/Phe/Val/Trp_DH_C"/>
</dbReference>
<feature type="non-terminal residue" evidence="5">
    <location>
        <position position="1"/>
    </location>
</feature>
<dbReference type="Gene3D" id="3.40.50.10860">
    <property type="entry name" value="Leucine Dehydrogenase, chain A, domain 1"/>
    <property type="match status" value="1"/>
</dbReference>
<feature type="domain" description="Glutamate/phenylalanine/leucine/valine/L-tryptophan dehydrogenase dimerisation" evidence="4">
    <location>
        <begin position="11"/>
        <end position="110"/>
    </location>
</feature>
<accession>X1EPD3</accession>
<dbReference type="AlphaFoldDB" id="X1EPD3"/>
<dbReference type="Pfam" id="PF00208">
    <property type="entry name" value="ELFV_dehydrog"/>
    <property type="match status" value="1"/>
</dbReference>
<dbReference type="GO" id="GO:0006538">
    <property type="term" value="P:L-glutamate catabolic process"/>
    <property type="evidence" value="ECO:0007669"/>
    <property type="project" value="TreeGrafter"/>
</dbReference>
<dbReference type="Pfam" id="PF02812">
    <property type="entry name" value="ELFV_dehydrog_N"/>
    <property type="match status" value="1"/>
</dbReference>
<feature type="non-terminal residue" evidence="5">
    <location>
        <position position="256"/>
    </location>
</feature>
<proteinExistence type="inferred from homology"/>
<sequence length="256" mass="27953">WDEKSELEIGGYLVVDNLSMGRPSMGGIRMLSDVTPSDIHNLARGMTLKNGAANLPYGGGKLGIVAESNLSPEEHVGVVRGISRLIRRYRDVYVPGPDVGTNDADMKTIAIENGLDSAVSKPADMGGNRIDELGAAAGGVIIALQTLLEIMPRLRVLPQFVNLEIPESKDLEILIQGFGAVGAHAARIMKERIPEVKIIGISDLEGYLFNKSGLPIEELFKFWKEQKLVTNAYFKENIILEGYKHPTKFSTNPNNL</sequence>
<feature type="domain" description="Glutamate/phenylalanine/leucine/valine/L-tryptophan dehydrogenase C-terminal" evidence="3">
    <location>
        <begin position="165"/>
        <end position="233"/>
    </location>
</feature>
<dbReference type="PANTHER" id="PTHR11606">
    <property type="entry name" value="GLUTAMATE DEHYDROGENASE"/>
    <property type="match status" value="1"/>
</dbReference>
<evidence type="ECO:0000259" key="4">
    <source>
        <dbReference type="Pfam" id="PF02812"/>
    </source>
</evidence>
<dbReference type="InterPro" id="IPR006095">
    <property type="entry name" value="Glu/Leu/Phe/Val/Trp_DH"/>
</dbReference>
<reference evidence="5" key="1">
    <citation type="journal article" date="2014" name="Front. Microbiol.">
        <title>High frequency of phylogenetically diverse reductive dehalogenase-homologous genes in deep subseafloor sedimentary metagenomes.</title>
        <authorList>
            <person name="Kawai M."/>
            <person name="Futagami T."/>
            <person name="Toyoda A."/>
            <person name="Takaki Y."/>
            <person name="Nishi S."/>
            <person name="Hori S."/>
            <person name="Arai W."/>
            <person name="Tsubouchi T."/>
            <person name="Morono Y."/>
            <person name="Uchiyama I."/>
            <person name="Ito T."/>
            <person name="Fujiyama A."/>
            <person name="Inagaki F."/>
            <person name="Takami H."/>
        </authorList>
    </citation>
    <scope>NUCLEOTIDE SEQUENCE</scope>
    <source>
        <strain evidence="5">Expedition CK06-06</strain>
    </source>
</reference>
<dbReference type="Gene3D" id="3.40.50.720">
    <property type="entry name" value="NAD(P)-binding Rossmann-like Domain"/>
    <property type="match status" value="1"/>
</dbReference>
<evidence type="ECO:0000313" key="5">
    <source>
        <dbReference type="EMBL" id="GAH35261.1"/>
    </source>
</evidence>